<keyword evidence="1" id="KW-0472">Membrane</keyword>
<dbReference type="OrthoDB" id="7931313at2"/>
<feature type="transmembrane region" description="Helical" evidence="1">
    <location>
        <begin position="54"/>
        <end position="70"/>
    </location>
</feature>
<keyword evidence="1" id="KW-1133">Transmembrane helix</keyword>
<dbReference type="EMBL" id="CP005587">
    <property type="protein sequence ID" value="AGK59673.1"/>
    <property type="molecule type" value="Genomic_DNA"/>
</dbReference>
<protein>
    <submittedName>
        <fullName evidence="2">Uncharacterized protein</fullName>
    </submittedName>
</protein>
<keyword evidence="1" id="KW-0812">Transmembrane</keyword>
<evidence type="ECO:0000313" key="2">
    <source>
        <dbReference type="EMBL" id="AGK59673.1"/>
    </source>
</evidence>
<evidence type="ECO:0000256" key="1">
    <source>
        <dbReference type="SAM" id="Phobius"/>
    </source>
</evidence>
<dbReference type="STRING" id="670307.HYPDE_40023"/>
<reference evidence="2 3" key="1">
    <citation type="journal article" date="2013" name="Genome Announc.">
        <title>Genome sequences for three denitrifying bacterial strains isolated from a uranium- and nitrate-contaminated subsurface environment.</title>
        <authorList>
            <person name="Venkatramanan R."/>
            <person name="Prakash O."/>
            <person name="Woyke T."/>
            <person name="Chain P."/>
            <person name="Goodwin L.A."/>
            <person name="Watson D."/>
            <person name="Brooks S."/>
            <person name="Kostka J.E."/>
            <person name="Green S.J."/>
        </authorList>
    </citation>
    <scope>NUCLEOTIDE SEQUENCE [LARGE SCALE GENOMIC DNA]</scope>
    <source>
        <strain evidence="2 3">1NES1</strain>
    </source>
</reference>
<dbReference type="RefSeq" id="WP_015599688.1">
    <property type="nucleotide sequence ID" value="NC_021172.1"/>
</dbReference>
<evidence type="ECO:0000313" key="3">
    <source>
        <dbReference type="Proteomes" id="UP000005952"/>
    </source>
</evidence>
<gene>
    <name evidence="2" type="ORF">HYPDE_40023</name>
</gene>
<keyword evidence="3" id="KW-1185">Reference proteome</keyword>
<dbReference type="HOGENOM" id="CLU_1105982_0_0_5"/>
<dbReference type="Proteomes" id="UP000005952">
    <property type="component" value="Chromosome"/>
</dbReference>
<dbReference type="KEGG" id="hdt:HYPDE_40023"/>
<organism evidence="2 3">
    <name type="scientific">Hyphomicrobium denitrificans 1NES1</name>
    <dbReference type="NCBI Taxonomy" id="670307"/>
    <lineage>
        <taxon>Bacteria</taxon>
        <taxon>Pseudomonadati</taxon>
        <taxon>Pseudomonadota</taxon>
        <taxon>Alphaproteobacteria</taxon>
        <taxon>Hyphomicrobiales</taxon>
        <taxon>Hyphomicrobiaceae</taxon>
        <taxon>Hyphomicrobium</taxon>
    </lineage>
</organism>
<sequence>MTRVSVNRTLNRLYWLLSIALLLLLASKFAEDIPDLPPFVVSAANKVYDFMRDMSLLIATGGVAYLSNIFQKRSKFVESLEEEWRNIVRTKSVLLSTCEKPYLATDDYLAAFYKISETIDTMRIVYKNSGETGSLVGLYPYTPLHDMRRALQTLDPRITPEATMEQKNLVRDAILQSFFALRETFLEELDLEEPQSPLLISGARRLKVPGAAVAARIMQDHQRRRLEREPAARPDVDVFLTTIRTLEEENAALAAKTPVER</sequence>
<proteinExistence type="predicted"/>
<accession>N0B9H1</accession>
<dbReference type="AlphaFoldDB" id="N0B9H1"/>
<name>N0B9H1_9HYPH</name>
<dbReference type="eggNOG" id="ENOG5033WKV">
    <property type="taxonomic scope" value="Bacteria"/>
</dbReference>